<dbReference type="InterPro" id="IPR005162">
    <property type="entry name" value="Retrotrans_gag_dom"/>
</dbReference>
<sequence>MQAALDFQEGLSEKQKITLILLYLSTQACNGISGRLADLRKKEGATENEAWTILDNWFEDLDAARSKLNSLKQRGEAYEAYVQDFSNLLLEARGREWPEEIKINAFRKGLDSRILNHTLVMAPGRTLEDEIKTYRQVYTSPQRNQNLDKLSAGTSGSIENRQDHVQYRGPMGIDSNFMRPNPTPRPSRQQNLGPGLPDDHRYRGRVAKWVSREDMAKRRQANVCLRCARPGCYVRVCPLKPARNPNHTTTQIDNTKTQKWVTPPVEETSVAEEQGKA</sequence>
<evidence type="ECO:0000313" key="4">
    <source>
        <dbReference type="Proteomes" id="UP001610728"/>
    </source>
</evidence>
<accession>A0ABR4MGH3</accession>
<proteinExistence type="predicted"/>
<feature type="region of interest" description="Disordered" evidence="1">
    <location>
        <begin position="243"/>
        <end position="277"/>
    </location>
</feature>
<dbReference type="EMBL" id="JABSNW010000005">
    <property type="protein sequence ID" value="KAL2887369.1"/>
    <property type="molecule type" value="Genomic_DNA"/>
</dbReference>
<keyword evidence="4" id="KW-1185">Reference proteome</keyword>
<organism evidence="3 4">
    <name type="scientific">Ceratocystis lukuohia</name>
    <dbReference type="NCBI Taxonomy" id="2019550"/>
    <lineage>
        <taxon>Eukaryota</taxon>
        <taxon>Fungi</taxon>
        <taxon>Dikarya</taxon>
        <taxon>Ascomycota</taxon>
        <taxon>Pezizomycotina</taxon>
        <taxon>Sordariomycetes</taxon>
        <taxon>Hypocreomycetidae</taxon>
        <taxon>Microascales</taxon>
        <taxon>Ceratocystidaceae</taxon>
        <taxon>Ceratocystis</taxon>
    </lineage>
</organism>
<dbReference type="RefSeq" id="XP_070858549.1">
    <property type="nucleotide sequence ID" value="XM_071000916.1"/>
</dbReference>
<name>A0ABR4MGH3_9PEZI</name>
<feature type="domain" description="Retrotransposon gag" evidence="2">
    <location>
        <begin position="60"/>
        <end position="111"/>
    </location>
</feature>
<reference evidence="3 4" key="1">
    <citation type="submission" date="2020-05" db="EMBL/GenBank/DDBJ databases">
        <title>Ceratocystis lukuohia genome.</title>
        <authorList>
            <person name="Harrington T.C."/>
            <person name="Kim K."/>
            <person name="Mayers C.G."/>
        </authorList>
    </citation>
    <scope>NUCLEOTIDE SEQUENCE [LARGE SCALE GENOMIC DNA]</scope>
    <source>
        <strain evidence="3 4">C4212</strain>
    </source>
</reference>
<gene>
    <name evidence="3" type="ORF">HOO65_050490</name>
</gene>
<evidence type="ECO:0000313" key="3">
    <source>
        <dbReference type="EMBL" id="KAL2887369.1"/>
    </source>
</evidence>
<protein>
    <submittedName>
        <fullName evidence="3">Retrotransposon gag protein</fullName>
    </submittedName>
</protein>
<dbReference type="GeneID" id="98119102"/>
<evidence type="ECO:0000256" key="1">
    <source>
        <dbReference type="SAM" id="MobiDB-lite"/>
    </source>
</evidence>
<evidence type="ECO:0000259" key="2">
    <source>
        <dbReference type="Pfam" id="PF03732"/>
    </source>
</evidence>
<dbReference type="Proteomes" id="UP001610728">
    <property type="component" value="Unassembled WGS sequence"/>
</dbReference>
<feature type="region of interest" description="Disordered" evidence="1">
    <location>
        <begin position="173"/>
        <end position="201"/>
    </location>
</feature>
<feature type="compositionally biased region" description="Polar residues" evidence="1">
    <location>
        <begin position="245"/>
        <end position="260"/>
    </location>
</feature>
<dbReference type="Pfam" id="PF03732">
    <property type="entry name" value="Retrotrans_gag"/>
    <property type="match status" value="1"/>
</dbReference>
<comment type="caution">
    <text evidence="3">The sequence shown here is derived from an EMBL/GenBank/DDBJ whole genome shotgun (WGS) entry which is preliminary data.</text>
</comment>